<dbReference type="SMART" id="SM00421">
    <property type="entry name" value="HTH_LUXR"/>
    <property type="match status" value="1"/>
</dbReference>
<dbReference type="InterPro" id="IPR011006">
    <property type="entry name" value="CheY-like_superfamily"/>
</dbReference>
<keyword evidence="2" id="KW-0238">DNA-binding</keyword>
<dbReference type="CDD" id="cd17535">
    <property type="entry name" value="REC_NarL-like"/>
    <property type="match status" value="1"/>
</dbReference>
<evidence type="ECO:0000256" key="1">
    <source>
        <dbReference type="ARBA" id="ARBA00022553"/>
    </source>
</evidence>
<organism evidence="6 7">
    <name type="scientific">Exilibacterium tricleocarpae</name>
    <dbReference type="NCBI Taxonomy" id="2591008"/>
    <lineage>
        <taxon>Bacteria</taxon>
        <taxon>Pseudomonadati</taxon>
        <taxon>Pseudomonadota</taxon>
        <taxon>Gammaproteobacteria</taxon>
        <taxon>Cellvibrionales</taxon>
        <taxon>Cellvibrionaceae</taxon>
        <taxon>Exilibacterium</taxon>
    </lineage>
</organism>
<dbReference type="Pfam" id="PF00196">
    <property type="entry name" value="GerE"/>
    <property type="match status" value="1"/>
</dbReference>
<dbReference type="Proteomes" id="UP000319732">
    <property type="component" value="Unassembled WGS sequence"/>
</dbReference>
<sequence length="203" mass="22535">MVVDDHELFRFGLCSLLKSTAKCDQIYEAESCNEAVKILSGHASDIQYIFLDLNLSDSHGCDSIHYIKRGYPEIPIVIISASEENYLIQEALQIGVRGYITKTASNEEVAVAVQRIVQGEIYVHESALSASKTRKPVKGSVNLTDRQKQVLKLIDKGYTNFQIACHLHISENTVRVHASSIINALKAGNRTEACFLSRKLGLL</sequence>
<keyword evidence="1 3" id="KW-0597">Phosphoprotein</keyword>
<dbReference type="InterPro" id="IPR001789">
    <property type="entry name" value="Sig_transdc_resp-reg_receiver"/>
</dbReference>
<evidence type="ECO:0000259" key="4">
    <source>
        <dbReference type="PROSITE" id="PS50043"/>
    </source>
</evidence>
<dbReference type="PROSITE" id="PS50043">
    <property type="entry name" value="HTH_LUXR_2"/>
    <property type="match status" value="1"/>
</dbReference>
<dbReference type="SMART" id="SM00448">
    <property type="entry name" value="REC"/>
    <property type="match status" value="1"/>
</dbReference>
<dbReference type="Pfam" id="PF00072">
    <property type="entry name" value="Response_reg"/>
    <property type="match status" value="1"/>
</dbReference>
<keyword evidence="7" id="KW-1185">Reference proteome</keyword>
<dbReference type="InterPro" id="IPR058245">
    <property type="entry name" value="NreC/VraR/RcsB-like_REC"/>
</dbReference>
<proteinExistence type="predicted"/>
<dbReference type="RefSeq" id="WP_142929208.1">
    <property type="nucleotide sequence ID" value="NZ_ML660104.1"/>
</dbReference>
<dbReference type="GO" id="GO:0003677">
    <property type="term" value="F:DNA binding"/>
    <property type="evidence" value="ECO:0007669"/>
    <property type="project" value="UniProtKB-KW"/>
</dbReference>
<dbReference type="GO" id="GO:0006355">
    <property type="term" value="P:regulation of DNA-templated transcription"/>
    <property type="evidence" value="ECO:0007669"/>
    <property type="project" value="InterPro"/>
</dbReference>
<evidence type="ECO:0000259" key="5">
    <source>
        <dbReference type="PROSITE" id="PS50110"/>
    </source>
</evidence>
<dbReference type="InterPro" id="IPR000792">
    <property type="entry name" value="Tscrpt_reg_LuxR_C"/>
</dbReference>
<name>A0A545SY91_9GAMM</name>
<reference evidence="6 7" key="1">
    <citation type="submission" date="2019-06" db="EMBL/GenBank/DDBJ databases">
        <title>Whole genome sequence for Cellvibrionaceae sp. R142.</title>
        <authorList>
            <person name="Wang G."/>
        </authorList>
    </citation>
    <scope>NUCLEOTIDE SEQUENCE [LARGE SCALE GENOMIC DNA]</scope>
    <source>
        <strain evidence="6 7">R142</strain>
    </source>
</reference>
<dbReference type="InterPro" id="IPR051015">
    <property type="entry name" value="EvgA-like"/>
</dbReference>
<dbReference type="PANTHER" id="PTHR45566:SF1">
    <property type="entry name" value="HTH-TYPE TRANSCRIPTIONAL REGULATOR YHJB-RELATED"/>
    <property type="match status" value="1"/>
</dbReference>
<dbReference type="PROSITE" id="PS50110">
    <property type="entry name" value="RESPONSE_REGULATORY"/>
    <property type="match status" value="1"/>
</dbReference>
<evidence type="ECO:0000256" key="3">
    <source>
        <dbReference type="PROSITE-ProRule" id="PRU00169"/>
    </source>
</evidence>
<dbReference type="GO" id="GO:0000160">
    <property type="term" value="P:phosphorelay signal transduction system"/>
    <property type="evidence" value="ECO:0007669"/>
    <property type="project" value="InterPro"/>
</dbReference>
<dbReference type="OrthoDB" id="5736987at2"/>
<accession>A0A545SY91</accession>
<comment type="caution">
    <text evidence="6">The sequence shown here is derived from an EMBL/GenBank/DDBJ whole genome shotgun (WGS) entry which is preliminary data.</text>
</comment>
<dbReference type="AlphaFoldDB" id="A0A545SY91"/>
<dbReference type="PRINTS" id="PR00038">
    <property type="entry name" value="HTHLUXR"/>
</dbReference>
<dbReference type="CDD" id="cd06170">
    <property type="entry name" value="LuxR_C_like"/>
    <property type="match status" value="1"/>
</dbReference>
<dbReference type="EMBL" id="VHSG01000026">
    <property type="protein sequence ID" value="TQV69930.1"/>
    <property type="molecule type" value="Genomic_DNA"/>
</dbReference>
<protein>
    <submittedName>
        <fullName evidence="6">Response regulator transcription factor</fullName>
    </submittedName>
</protein>
<dbReference type="SUPFAM" id="SSF46894">
    <property type="entry name" value="C-terminal effector domain of the bipartite response regulators"/>
    <property type="match status" value="1"/>
</dbReference>
<evidence type="ECO:0000256" key="2">
    <source>
        <dbReference type="ARBA" id="ARBA00023125"/>
    </source>
</evidence>
<evidence type="ECO:0000313" key="6">
    <source>
        <dbReference type="EMBL" id="TQV69930.1"/>
    </source>
</evidence>
<dbReference type="SUPFAM" id="SSF52172">
    <property type="entry name" value="CheY-like"/>
    <property type="match status" value="1"/>
</dbReference>
<dbReference type="PANTHER" id="PTHR45566">
    <property type="entry name" value="HTH-TYPE TRANSCRIPTIONAL REGULATOR YHJB-RELATED"/>
    <property type="match status" value="1"/>
</dbReference>
<gene>
    <name evidence="6" type="ORF">FKG94_22525</name>
</gene>
<dbReference type="InterPro" id="IPR016032">
    <property type="entry name" value="Sig_transdc_resp-reg_C-effctor"/>
</dbReference>
<feature type="modified residue" description="4-aspartylphosphate" evidence="3">
    <location>
        <position position="52"/>
    </location>
</feature>
<dbReference type="Gene3D" id="3.40.50.2300">
    <property type="match status" value="1"/>
</dbReference>
<evidence type="ECO:0000313" key="7">
    <source>
        <dbReference type="Proteomes" id="UP000319732"/>
    </source>
</evidence>
<feature type="domain" description="HTH luxR-type" evidence="4">
    <location>
        <begin position="136"/>
        <end position="201"/>
    </location>
</feature>
<feature type="domain" description="Response regulatory" evidence="5">
    <location>
        <begin position="1"/>
        <end position="117"/>
    </location>
</feature>